<dbReference type="GO" id="GO:0008610">
    <property type="term" value="P:lipid biosynthetic process"/>
    <property type="evidence" value="ECO:0007669"/>
    <property type="project" value="UniProtKB-ARBA"/>
</dbReference>
<dbReference type="SMART" id="SM00824">
    <property type="entry name" value="PKS_TE"/>
    <property type="match status" value="1"/>
</dbReference>
<dbReference type="SUPFAM" id="SSF52777">
    <property type="entry name" value="CoA-dependent acyltransferases"/>
    <property type="match status" value="2"/>
</dbReference>
<evidence type="ECO:0000313" key="7">
    <source>
        <dbReference type="Proteomes" id="UP000462152"/>
    </source>
</evidence>
<dbReference type="GO" id="GO:0043041">
    <property type="term" value="P:amino acid activation for nonribosomal peptide biosynthetic process"/>
    <property type="evidence" value="ECO:0007669"/>
    <property type="project" value="TreeGrafter"/>
</dbReference>
<dbReference type="InterPro" id="IPR009081">
    <property type="entry name" value="PP-bd_ACP"/>
</dbReference>
<protein>
    <submittedName>
        <fullName evidence="6">Amino acid adenylation domain-containing protein</fullName>
    </submittedName>
</protein>
<dbReference type="InterPro" id="IPR010071">
    <property type="entry name" value="AA_adenyl_dom"/>
</dbReference>
<dbReference type="Pfam" id="PF00550">
    <property type="entry name" value="PP-binding"/>
    <property type="match status" value="1"/>
</dbReference>
<evidence type="ECO:0000256" key="3">
    <source>
        <dbReference type="ARBA" id="ARBA00022553"/>
    </source>
</evidence>
<dbReference type="PANTHER" id="PTHR45527">
    <property type="entry name" value="NONRIBOSOMAL PEPTIDE SYNTHETASE"/>
    <property type="match status" value="1"/>
</dbReference>
<dbReference type="Gene3D" id="3.40.50.1820">
    <property type="entry name" value="alpha/beta hydrolase"/>
    <property type="match status" value="1"/>
</dbReference>
<dbReference type="SUPFAM" id="SSF56801">
    <property type="entry name" value="Acetyl-CoA synthetase-like"/>
    <property type="match status" value="1"/>
</dbReference>
<reference evidence="6 7" key="1">
    <citation type="submission" date="2019-12" db="EMBL/GenBank/DDBJ databases">
        <authorList>
            <person name="Li J."/>
            <person name="Shi Y."/>
            <person name="Xu G."/>
            <person name="Xiao D."/>
            <person name="Ran X."/>
        </authorList>
    </citation>
    <scope>NUCLEOTIDE SEQUENCE [LARGE SCALE GENOMIC DNA]</scope>
    <source>
        <strain evidence="6 7">JCM 15915</strain>
    </source>
</reference>
<dbReference type="InterPro" id="IPR020806">
    <property type="entry name" value="PKS_PP-bd"/>
</dbReference>
<evidence type="ECO:0000256" key="1">
    <source>
        <dbReference type="ARBA" id="ARBA00001957"/>
    </source>
</evidence>
<evidence type="ECO:0000259" key="5">
    <source>
        <dbReference type="PROSITE" id="PS50075"/>
    </source>
</evidence>
<accession>A0A7K1LIQ8</accession>
<dbReference type="Pfam" id="PF00501">
    <property type="entry name" value="AMP-binding"/>
    <property type="match status" value="1"/>
</dbReference>
<dbReference type="PROSITE" id="PS00455">
    <property type="entry name" value="AMP_BINDING"/>
    <property type="match status" value="1"/>
</dbReference>
<name>A0A7K1LIQ8_9MICC</name>
<comment type="cofactor">
    <cofactor evidence="1">
        <name>pantetheine 4'-phosphate</name>
        <dbReference type="ChEBI" id="CHEBI:47942"/>
    </cofactor>
</comment>
<dbReference type="Pfam" id="PF00668">
    <property type="entry name" value="Condensation"/>
    <property type="match status" value="1"/>
</dbReference>
<dbReference type="Pfam" id="PF00975">
    <property type="entry name" value="Thioesterase"/>
    <property type="match status" value="1"/>
</dbReference>
<dbReference type="OrthoDB" id="2472181at2"/>
<dbReference type="InterPro" id="IPR001031">
    <property type="entry name" value="Thioesterase"/>
</dbReference>
<keyword evidence="2" id="KW-0596">Phosphopantetheine</keyword>
<dbReference type="InterPro" id="IPR020845">
    <property type="entry name" value="AMP-binding_CS"/>
</dbReference>
<keyword evidence="7" id="KW-1185">Reference proteome</keyword>
<feature type="region of interest" description="Disordered" evidence="4">
    <location>
        <begin position="865"/>
        <end position="884"/>
    </location>
</feature>
<dbReference type="InterPro" id="IPR000873">
    <property type="entry name" value="AMP-dep_synth/lig_dom"/>
</dbReference>
<dbReference type="Gene3D" id="3.40.50.12780">
    <property type="entry name" value="N-terminal domain of ligase-like"/>
    <property type="match status" value="1"/>
</dbReference>
<keyword evidence="3" id="KW-0597">Phosphoprotein</keyword>
<dbReference type="RefSeq" id="WP_129315431.1">
    <property type="nucleotide sequence ID" value="NZ_NOIQ01000007.1"/>
</dbReference>
<comment type="caution">
    <text evidence="6">The sequence shown here is derived from an EMBL/GenBank/DDBJ whole genome shotgun (WGS) entry which is preliminary data.</text>
</comment>
<dbReference type="SUPFAM" id="SSF47336">
    <property type="entry name" value="ACP-like"/>
    <property type="match status" value="1"/>
</dbReference>
<evidence type="ECO:0000256" key="4">
    <source>
        <dbReference type="SAM" id="MobiDB-lite"/>
    </source>
</evidence>
<sequence>MDRNAPPWYPLTDAARGIGFATRLDPDNPCYNTAECVEFTEPVDAKALRSALGTVYAENEGFRVELDQRGSELGWRSLDIDEFLGRVTVGRSIRLEATPAEARRTVLDWCAEAVRTALDVERGRTVDSAIIECGGRQWFYHCFHHLVADGFAAFDALRRVGQVYGRILEGEAPEPAHRPGLAELRAQDASDAERRAADLEAWSERLDQEDTPTDYSLAQREAAPSATAHRFALPVDVSLQEAIVEVARGEGAQWPTGVVAAVGSYLSRALGVPQAGFGVPQMNRALSGAPRVAARTGCTAVNVLPVHVSALTRPQDQVRQVRDQMVFNHEHALARQEDLERQAARRGGRAFGAQINVVPFDAVLRFGPCRAQVHNVSAGPVPDMTVCLRGMPGRGHDLSLELTANPELYSPEETERHAHRILRWMRSWTEAARTRTPTAQLDQALPEEIERIRSLSATEHEVEARTLLERFEEQAERTPEARALREGPAYGSTGCFGGGERTYAELVRASREVAEGLSAAGVAPGDVVGLRVERGVEQFELLYGLLYAGAVYLPIDPTLPVGRVTAMLEDAECSTLINGTGLALPDFSEAATGTDAASHTAPVRLLEAREVYRLGRETGTRTPSEDYPGRRTRPDDLAYVQFTSGSTGRPKGVPITHRALDNRLRWQQHLIPIDGSDRIAHKTAISFDVHVWELYWPLQEGACVVIAAPEGHKDPEYLARLLRDEAVTGLHFVPTMLSAFISTPSVRALLGDERVALRHIVCSGEALTREQVRGTVDLVGVHPLNLYGPTEAAIDVTAWDTETDPDAAVVPIGRPAWNTGCHVVDPTGHLCPPGIPGELCLSGVQVMSGYLNRPDADAAALDTIPLGRGRGRPGSPDVSSPEPETLRVYRTGDLAVWREDGVLEYRGRRDHQIKIRGQRLELGEVEAVLADVEGVHAAVVLVKSIGGQQTLAAFVEGDAERGDDLLASAKRHAAAVLPEYMVPALWSRVDGMPVTTNGKADRRALDAMELALPDQGGVPRSLKEQTVCMIFADVLDVPSVGPDTDFFSAGGASLSALELGIRVEEQFGTPCSLAKIFAHPTPGSLAESLEDDDAGELEPVLRLRHGQDPDATPVVFLPPAGGLGWCYASFLKHLDPSSSVWTLQARQFSDPSSRWPETLEELAEDYAASLSAIAPHGCILAGWSVGGIAAVDVAARAARHGVDVEKVVLLDAYPPTYWRARPEPTESDLWIALMRMGGIEPREVPGDLAGTVAALREHGSPLANLDDASLRTCITSVWKAMGYTRGRDPQAFAGRLILCSARDSLEAGADPDAWLPWCDELETHVVEGDHASVLRGANAERVAQWLVPDVAVRP</sequence>
<evidence type="ECO:0000256" key="2">
    <source>
        <dbReference type="ARBA" id="ARBA00022450"/>
    </source>
</evidence>
<proteinExistence type="predicted"/>
<dbReference type="Proteomes" id="UP000462152">
    <property type="component" value="Unassembled WGS sequence"/>
</dbReference>
<organism evidence="6 7">
    <name type="scientific">Rothia koreensis</name>
    <dbReference type="NCBI Taxonomy" id="592378"/>
    <lineage>
        <taxon>Bacteria</taxon>
        <taxon>Bacillati</taxon>
        <taxon>Actinomycetota</taxon>
        <taxon>Actinomycetes</taxon>
        <taxon>Micrococcales</taxon>
        <taxon>Micrococcaceae</taxon>
        <taxon>Rothia</taxon>
    </lineage>
</organism>
<dbReference type="Gene3D" id="3.30.559.10">
    <property type="entry name" value="Chloramphenicol acetyltransferase-like domain"/>
    <property type="match status" value="1"/>
</dbReference>
<dbReference type="GO" id="GO:0003824">
    <property type="term" value="F:catalytic activity"/>
    <property type="evidence" value="ECO:0007669"/>
    <property type="project" value="InterPro"/>
</dbReference>
<dbReference type="PANTHER" id="PTHR45527:SF1">
    <property type="entry name" value="FATTY ACID SYNTHASE"/>
    <property type="match status" value="1"/>
</dbReference>
<dbReference type="PROSITE" id="PS50075">
    <property type="entry name" value="CARRIER"/>
    <property type="match status" value="1"/>
</dbReference>
<dbReference type="EMBL" id="WOGT01000003">
    <property type="protein sequence ID" value="MUN55074.1"/>
    <property type="molecule type" value="Genomic_DNA"/>
</dbReference>
<dbReference type="InterPro" id="IPR001242">
    <property type="entry name" value="Condensation_dom"/>
</dbReference>
<dbReference type="InterPro" id="IPR042099">
    <property type="entry name" value="ANL_N_sf"/>
</dbReference>
<dbReference type="GO" id="GO:0031177">
    <property type="term" value="F:phosphopantetheine binding"/>
    <property type="evidence" value="ECO:0007669"/>
    <property type="project" value="InterPro"/>
</dbReference>
<dbReference type="InterPro" id="IPR045851">
    <property type="entry name" value="AMP-bd_C_sf"/>
</dbReference>
<dbReference type="GO" id="GO:0044550">
    <property type="term" value="P:secondary metabolite biosynthetic process"/>
    <property type="evidence" value="ECO:0007669"/>
    <property type="project" value="TreeGrafter"/>
</dbReference>
<dbReference type="Gene3D" id="3.30.300.30">
    <property type="match status" value="1"/>
</dbReference>
<dbReference type="InterPro" id="IPR023213">
    <property type="entry name" value="CAT-like_dom_sf"/>
</dbReference>
<feature type="domain" description="Carrier" evidence="5">
    <location>
        <begin position="1018"/>
        <end position="1093"/>
    </location>
</feature>
<gene>
    <name evidence="6" type="ORF">GMA10_07605</name>
</gene>
<dbReference type="SUPFAM" id="SSF53474">
    <property type="entry name" value="alpha/beta-Hydrolases"/>
    <property type="match status" value="1"/>
</dbReference>
<evidence type="ECO:0000313" key="6">
    <source>
        <dbReference type="EMBL" id="MUN55074.1"/>
    </source>
</evidence>
<dbReference type="GO" id="GO:0005829">
    <property type="term" value="C:cytosol"/>
    <property type="evidence" value="ECO:0007669"/>
    <property type="project" value="TreeGrafter"/>
</dbReference>
<dbReference type="SMART" id="SM00823">
    <property type="entry name" value="PKS_PP"/>
    <property type="match status" value="1"/>
</dbReference>
<dbReference type="InterPro" id="IPR029058">
    <property type="entry name" value="AB_hydrolase_fold"/>
</dbReference>
<dbReference type="Gene3D" id="3.30.559.30">
    <property type="entry name" value="Nonribosomal peptide synthetase, condensation domain"/>
    <property type="match status" value="2"/>
</dbReference>
<feature type="region of interest" description="Disordered" evidence="4">
    <location>
        <begin position="201"/>
        <end position="221"/>
    </location>
</feature>
<dbReference type="InterPro" id="IPR036736">
    <property type="entry name" value="ACP-like_sf"/>
</dbReference>
<dbReference type="InterPro" id="IPR020802">
    <property type="entry name" value="TesA-like"/>
</dbReference>
<dbReference type="NCBIfam" id="TIGR01733">
    <property type="entry name" value="AA-adenyl-dom"/>
    <property type="match status" value="1"/>
</dbReference>